<organism evidence="3 4">
    <name type="scientific">Gossypium lobatum</name>
    <dbReference type="NCBI Taxonomy" id="34289"/>
    <lineage>
        <taxon>Eukaryota</taxon>
        <taxon>Viridiplantae</taxon>
        <taxon>Streptophyta</taxon>
        <taxon>Embryophyta</taxon>
        <taxon>Tracheophyta</taxon>
        <taxon>Spermatophyta</taxon>
        <taxon>Magnoliopsida</taxon>
        <taxon>eudicotyledons</taxon>
        <taxon>Gunneridae</taxon>
        <taxon>Pentapetalae</taxon>
        <taxon>rosids</taxon>
        <taxon>malvids</taxon>
        <taxon>Malvales</taxon>
        <taxon>Malvaceae</taxon>
        <taxon>Malvoideae</taxon>
        <taxon>Gossypium</taxon>
    </lineage>
</organism>
<name>A0A7J8NHF0_9ROSI</name>
<dbReference type="PANTHER" id="PTHR48200">
    <property type="entry name" value="PROTEIN, PUTATIVE-RELATED"/>
    <property type="match status" value="1"/>
</dbReference>
<dbReference type="PANTHER" id="PTHR48200:SF1">
    <property type="entry name" value="AMINOTRANSFERASE-LIKE PLANT MOBILE DOMAIN-CONTAINING PROTEIN"/>
    <property type="match status" value="1"/>
</dbReference>
<dbReference type="AlphaFoldDB" id="A0A7J8NHF0"/>
<evidence type="ECO:0000313" key="3">
    <source>
        <dbReference type="EMBL" id="MBA0576369.1"/>
    </source>
</evidence>
<feature type="domain" description="DUF7745" evidence="2">
    <location>
        <begin position="149"/>
        <end position="317"/>
    </location>
</feature>
<dbReference type="Proteomes" id="UP000593572">
    <property type="component" value="Unassembled WGS sequence"/>
</dbReference>
<reference evidence="3 4" key="1">
    <citation type="journal article" date="2019" name="Genome Biol. Evol.">
        <title>Insights into the evolution of the New World diploid cottons (Gossypium, subgenus Houzingenia) based on genome sequencing.</title>
        <authorList>
            <person name="Grover C.E."/>
            <person name="Arick M.A. 2nd"/>
            <person name="Thrash A."/>
            <person name="Conover J.L."/>
            <person name="Sanders W.S."/>
            <person name="Peterson D.G."/>
            <person name="Frelichowski J.E."/>
            <person name="Scheffler J.A."/>
            <person name="Scheffler B.E."/>
            <person name="Wendel J.F."/>
        </authorList>
    </citation>
    <scope>NUCLEOTIDE SEQUENCE [LARGE SCALE GENOMIC DNA]</scope>
    <source>
        <strain evidence="3">157</strain>
        <tissue evidence="3">Leaf</tissue>
    </source>
</reference>
<evidence type="ECO:0000256" key="1">
    <source>
        <dbReference type="SAM" id="Coils"/>
    </source>
</evidence>
<sequence length="544" mass="64264">MENEFIDKVENNAVVRVWSEKKQLEKGASLSEGYMSELWDFTYISVTQNNLQELKEIWAQWDDETNQLFYYNYGDLTFLLAIKVDEHLFLALAQFWNSAYSCFTFGEVDLVPTIEKYTALLRSRVKQKGDSKCIPWRSLRDLVLVHPDTKKKVDVFALSIYGLMIFPRTLRYVDESVTDLFDRLDKRVTLVLAILAETFRSLSACRSTGEGRFIGCAQLLLVWFYNHFWKVDKVSYRIFSKNYSPLRELVVTPRRDNITMEKWMAILQNLKDEDVEWKALWLVPDEILYQCGDFDWVPLLKIWGAVGYTPLLVLKLYSDQCLETNPPDEEYEWWSKRVNDNIPRSRKEDVRLIDEYLQVVSSEIKIIRQDFEKRNLELGKKIEKLKEEKIQLGLDVDVQKLETEKWRKGKNKADEDLDSLKMDNKKLRRSIRTAGLGKTSEQWRQKIQEEKIKADQWEKKFQDTRAREVALEKILLECQNKKMRLKARVNELEKSLHQHRSRNSAIELKASLGKIEELKEQVGKLEDALQNSELRIEILEKSNE</sequence>
<feature type="coiled-coil region" evidence="1">
    <location>
        <begin position="368"/>
        <end position="542"/>
    </location>
</feature>
<dbReference type="EMBL" id="JABEZX010346112">
    <property type="protein sequence ID" value="MBA0576369.1"/>
    <property type="molecule type" value="Genomic_DNA"/>
</dbReference>
<dbReference type="Pfam" id="PF24924">
    <property type="entry name" value="DUF7745"/>
    <property type="match status" value="2"/>
</dbReference>
<evidence type="ECO:0000259" key="2">
    <source>
        <dbReference type="Pfam" id="PF24924"/>
    </source>
</evidence>
<gene>
    <name evidence="3" type="ORF">Golob_024043</name>
</gene>
<dbReference type="InterPro" id="IPR056647">
    <property type="entry name" value="DUF7745"/>
</dbReference>
<accession>A0A7J8NHF0</accession>
<protein>
    <recommendedName>
        <fullName evidence="2">DUF7745 domain-containing protein</fullName>
    </recommendedName>
</protein>
<feature type="domain" description="DUF7745" evidence="2">
    <location>
        <begin position="58"/>
        <end position="128"/>
    </location>
</feature>
<keyword evidence="1" id="KW-0175">Coiled coil</keyword>
<proteinExistence type="predicted"/>
<comment type="caution">
    <text evidence="3">The sequence shown here is derived from an EMBL/GenBank/DDBJ whole genome shotgun (WGS) entry which is preliminary data.</text>
</comment>
<evidence type="ECO:0000313" key="4">
    <source>
        <dbReference type="Proteomes" id="UP000593572"/>
    </source>
</evidence>
<keyword evidence="4" id="KW-1185">Reference proteome</keyword>